<dbReference type="GO" id="GO:0006355">
    <property type="term" value="P:regulation of DNA-templated transcription"/>
    <property type="evidence" value="ECO:0007669"/>
    <property type="project" value="InterPro"/>
</dbReference>
<evidence type="ECO:0000313" key="2">
    <source>
        <dbReference type="Proteomes" id="UP000405656"/>
    </source>
</evidence>
<gene>
    <name evidence="1" type="ORF">YZ36_03745</name>
</gene>
<dbReference type="PROSITE" id="PS51913">
    <property type="entry name" value="HTH_HARE"/>
    <property type="match status" value="1"/>
</dbReference>
<comment type="caution">
    <text evidence="1">The sequence shown here is derived from an EMBL/GenBank/DDBJ whole genome shotgun (WGS) entry which is preliminary data.</text>
</comment>
<organism evidence="1 2">
    <name type="scientific">Campylobacter lari</name>
    <dbReference type="NCBI Taxonomy" id="201"/>
    <lineage>
        <taxon>Bacteria</taxon>
        <taxon>Pseudomonadati</taxon>
        <taxon>Campylobacterota</taxon>
        <taxon>Epsilonproteobacteria</taxon>
        <taxon>Campylobacterales</taxon>
        <taxon>Campylobacteraceae</taxon>
        <taxon>Campylobacter</taxon>
    </lineage>
</organism>
<dbReference type="EMBL" id="AACCWZ010000004">
    <property type="protein sequence ID" value="EAK0451090.1"/>
    <property type="molecule type" value="Genomic_DNA"/>
</dbReference>
<name>A0A7T9TS85_CAMLA</name>
<dbReference type="Proteomes" id="UP000405656">
    <property type="component" value="Unassembled WGS sequence"/>
</dbReference>
<reference evidence="1 2" key="1">
    <citation type="submission" date="2018-05" db="EMBL/GenBank/DDBJ databases">
        <authorList>
            <consortium name="PulseNet: The National Subtyping Network for Foodborne Disease Surveillance"/>
            <person name="Tarr C.L."/>
            <person name="Trees E."/>
            <person name="Katz L.S."/>
            <person name="Carleton-Romer H.A."/>
            <person name="Stroika S."/>
            <person name="Kucerova Z."/>
            <person name="Roache K.F."/>
            <person name="Sabol A.L."/>
            <person name="Besser J."/>
            <person name="Gerner-Smidt P."/>
        </authorList>
    </citation>
    <scope>NUCLEOTIDE SEQUENCE [LARGE SCALE GENOMIC DNA]</scope>
    <source>
        <strain evidence="1 2">20110455</strain>
    </source>
</reference>
<evidence type="ECO:0000313" key="1">
    <source>
        <dbReference type="EMBL" id="EAK0451090.1"/>
    </source>
</evidence>
<dbReference type="OrthoDB" id="5289528at2"/>
<dbReference type="RefSeq" id="WP_070255805.1">
    <property type="nucleotide sequence ID" value="NZ_CAKKJR010000022.1"/>
</dbReference>
<proteinExistence type="predicted"/>
<accession>A0A7T9TS85</accession>
<dbReference type="AlphaFoldDB" id="A0A7T9TS85"/>
<dbReference type="InterPro" id="IPR007759">
    <property type="entry name" value="Asxl_HARE-HTH"/>
</dbReference>
<protein>
    <submittedName>
        <fullName evidence="1">HrgA protein</fullName>
    </submittedName>
</protein>
<sequence length="333" mass="39347">MKYSFLDLIKEVLSECEFPLSGNEIWNLALIKGYDKKLQSYKDGTLTKTPIHSLLAKVYTNLKKENSIFLIASKSPTKFWLKAREHELNSKKIEDIQKKEEKQKTKNHFHERDLHPLVVKFLYDNANFNLFSKTIFHEKSTRAKSGENEWIHPDIVGVHFPFKDYENDSFELFKNLNQISYKLYSFELKIRLDFSNLRQCYFQAVSNSSWANEGYLIALEYDEEILDELWRLNNAFGIGFIKLDVSDLNSSQIIIPAKEKLNLDLKTLDLLVYKNTDFKNFIENINKDINVGDYNRIGISFYDEILEDEEMEKYIIDKKIIIKEKQCDTVKKR</sequence>